<dbReference type="EMBL" id="JBHFEH010000001">
    <property type="protein sequence ID" value="KAL2059149.1"/>
    <property type="molecule type" value="Genomic_DNA"/>
</dbReference>
<comment type="caution">
    <text evidence="1">The sequence shown here is derived from an EMBL/GenBank/DDBJ whole genome shotgun (WGS) entry which is preliminary data.</text>
</comment>
<dbReference type="Proteomes" id="UP001590951">
    <property type="component" value="Unassembled WGS sequence"/>
</dbReference>
<organism evidence="1 2">
    <name type="scientific">Lepraria finkii</name>
    <dbReference type="NCBI Taxonomy" id="1340010"/>
    <lineage>
        <taxon>Eukaryota</taxon>
        <taxon>Fungi</taxon>
        <taxon>Dikarya</taxon>
        <taxon>Ascomycota</taxon>
        <taxon>Pezizomycotina</taxon>
        <taxon>Lecanoromycetes</taxon>
        <taxon>OSLEUM clade</taxon>
        <taxon>Lecanoromycetidae</taxon>
        <taxon>Lecanorales</taxon>
        <taxon>Lecanorineae</taxon>
        <taxon>Stereocaulaceae</taxon>
        <taxon>Lepraria</taxon>
    </lineage>
</organism>
<reference evidence="1 2" key="1">
    <citation type="submission" date="2024-09" db="EMBL/GenBank/DDBJ databases">
        <title>Rethinking Asexuality: The Enigmatic Case of Functional Sexual Genes in Lepraria (Stereocaulaceae).</title>
        <authorList>
            <person name="Doellman M."/>
            <person name="Sun Y."/>
            <person name="Barcenas-Pena A."/>
            <person name="Lumbsch H.T."/>
            <person name="Grewe F."/>
        </authorList>
    </citation>
    <scope>NUCLEOTIDE SEQUENCE [LARGE SCALE GENOMIC DNA]</scope>
    <source>
        <strain evidence="1 2">Grewe 0041</strain>
    </source>
</reference>
<sequence length="76" mass="8097">MAILELFMVGIATAFMDSPHSTAARSSSSDSIKTIVFAGNIFLAHRQSLGALFDSIGFDLSKPNETGRPGIGIVRR</sequence>
<evidence type="ECO:0000313" key="2">
    <source>
        <dbReference type="Proteomes" id="UP001590951"/>
    </source>
</evidence>
<keyword evidence="2" id="KW-1185">Reference proteome</keyword>
<evidence type="ECO:0000313" key="1">
    <source>
        <dbReference type="EMBL" id="KAL2059149.1"/>
    </source>
</evidence>
<protein>
    <submittedName>
        <fullName evidence="1">Uncharacterized protein</fullName>
    </submittedName>
</protein>
<accession>A0ABR4BQJ4</accession>
<name>A0ABR4BQJ4_9LECA</name>
<proteinExistence type="predicted"/>
<gene>
    <name evidence="1" type="ORF">ABVK25_000441</name>
</gene>